<evidence type="ECO:0000256" key="1">
    <source>
        <dbReference type="SAM" id="Phobius"/>
    </source>
</evidence>
<dbReference type="InterPro" id="IPR047998">
    <property type="entry name" value="MgtS"/>
</dbReference>
<accession>A0A6L3U4C9</accession>
<proteinExistence type="predicted"/>
<keyword evidence="1" id="KW-0812">Transmembrane</keyword>
<dbReference type="Pfam" id="PF22865">
    <property type="entry name" value="MgtS-like"/>
    <property type="match status" value="1"/>
</dbReference>
<evidence type="ECO:0000313" key="4">
    <source>
        <dbReference type="Proteomes" id="UP000439917"/>
    </source>
</evidence>
<sequence>MPGAADLFICMPGIVLLAGFLAAYCSKKWDD</sequence>
<feature type="transmembrane region" description="Helical" evidence="1">
    <location>
        <begin position="6"/>
        <end position="25"/>
    </location>
</feature>
<dbReference type="RefSeq" id="WP_004387782.1">
    <property type="nucleotide sequence ID" value="NZ_CABMLV010000001.1"/>
</dbReference>
<reference evidence="3 5" key="2">
    <citation type="submission" date="2020-05" db="EMBL/GenBank/DDBJ databases">
        <title>The draft genome of Cronobacter sakazakii strain 145005.</title>
        <authorList>
            <person name="Yang J."/>
            <person name="Liu L."/>
            <person name="Feng Y."/>
            <person name="Zong Z."/>
        </authorList>
    </citation>
    <scope>NUCLEOTIDE SEQUENCE [LARGE SCALE GENOMIC DNA]</scope>
    <source>
        <strain evidence="3 5">145005</strain>
    </source>
</reference>
<keyword evidence="1" id="KW-1133">Transmembrane helix</keyword>
<organism evidence="3 5">
    <name type="scientific">Cronobacter sakazakii</name>
    <name type="common">Enterobacter sakazakii</name>
    <dbReference type="NCBI Taxonomy" id="28141"/>
    <lineage>
        <taxon>Bacteria</taxon>
        <taxon>Pseudomonadati</taxon>
        <taxon>Pseudomonadota</taxon>
        <taxon>Gammaproteobacteria</taxon>
        <taxon>Enterobacterales</taxon>
        <taxon>Enterobacteriaceae</taxon>
        <taxon>Cronobacter</taxon>
    </lineage>
</organism>
<comment type="caution">
    <text evidence="3">The sequence shown here is derived from an EMBL/GenBank/DDBJ whole genome shotgun (WGS) entry which is preliminary data.</text>
</comment>
<gene>
    <name evidence="3" type="primary">mgtS</name>
    <name evidence="2" type="ORF">FZI38_08055</name>
    <name evidence="3" type="ORF">HRR37_12600</name>
</gene>
<evidence type="ECO:0000313" key="2">
    <source>
        <dbReference type="EMBL" id="KAB0879963.1"/>
    </source>
</evidence>
<evidence type="ECO:0000313" key="5">
    <source>
        <dbReference type="Proteomes" id="UP000548673"/>
    </source>
</evidence>
<keyword evidence="1" id="KW-0472">Membrane</keyword>
<dbReference type="NCBIfam" id="NF033842">
    <property type="entry name" value="small_MgtS"/>
    <property type="match status" value="1"/>
</dbReference>
<dbReference type="AlphaFoldDB" id="A0A6L3U4C9"/>
<reference evidence="2 4" key="1">
    <citation type="submission" date="2019-09" db="EMBL/GenBank/DDBJ databases">
        <title>Prevalence, distribution, and phylogeny of type two toxin-antitoxin genes possessed by Cronobacter species where C. sakazakii homologs follow sequence type lineages.</title>
        <authorList>
            <person name="Finkelstein S."/>
            <person name="Negrete F."/>
            <person name="Jang H."/>
            <person name="Gopinath G.R."/>
            <person name="Tall B.D."/>
        </authorList>
    </citation>
    <scope>NUCLEOTIDE SEQUENCE [LARGE SCALE GENOMIC DNA]</scope>
    <source>
        <strain evidence="2 4">MOD1_Comp4</strain>
    </source>
</reference>
<protein>
    <submittedName>
        <fullName evidence="3">Protein MgtS</fullName>
    </submittedName>
</protein>
<dbReference type="EMBL" id="WAGF01000007">
    <property type="protein sequence ID" value="KAB0879963.1"/>
    <property type="molecule type" value="Genomic_DNA"/>
</dbReference>
<dbReference type="Proteomes" id="UP000439917">
    <property type="component" value="Unassembled WGS sequence"/>
</dbReference>
<dbReference type="GeneID" id="56730581"/>
<dbReference type="EMBL" id="JABTXY010000024">
    <property type="protein sequence ID" value="NYV43188.1"/>
    <property type="molecule type" value="Genomic_DNA"/>
</dbReference>
<name>A0A6L3U4C9_CROSK</name>
<dbReference type="Proteomes" id="UP000548673">
    <property type="component" value="Unassembled WGS sequence"/>
</dbReference>
<evidence type="ECO:0000313" key="3">
    <source>
        <dbReference type="EMBL" id="NYV43188.1"/>
    </source>
</evidence>